<accession>A0A448ZKJ6</accession>
<name>A0A448ZKJ6_9STRA</name>
<gene>
    <name evidence="2" type="ORF">PSNMU_V1.4_AUG-EV-PASAV3_0094790</name>
</gene>
<keyword evidence="1" id="KW-1133">Transmembrane helix</keyword>
<keyword evidence="3" id="KW-1185">Reference proteome</keyword>
<evidence type="ECO:0000313" key="3">
    <source>
        <dbReference type="Proteomes" id="UP000291116"/>
    </source>
</evidence>
<evidence type="ECO:0000313" key="2">
    <source>
        <dbReference type="EMBL" id="VEU42556.1"/>
    </source>
</evidence>
<dbReference type="AlphaFoldDB" id="A0A448ZKJ6"/>
<protein>
    <recommendedName>
        <fullName evidence="4">Nucleotide-diphospho-sugar transferase domain-containing protein</fullName>
    </recommendedName>
</protein>
<evidence type="ECO:0008006" key="4">
    <source>
        <dbReference type="Google" id="ProtNLM"/>
    </source>
</evidence>
<keyword evidence="1" id="KW-0812">Transmembrane</keyword>
<keyword evidence="1" id="KW-0472">Membrane</keyword>
<evidence type="ECO:0000256" key="1">
    <source>
        <dbReference type="SAM" id="Phobius"/>
    </source>
</evidence>
<dbReference type="Proteomes" id="UP000291116">
    <property type="component" value="Unassembled WGS sequence"/>
</dbReference>
<reference evidence="2 3" key="1">
    <citation type="submission" date="2019-01" db="EMBL/GenBank/DDBJ databases">
        <authorList>
            <person name="Ferrante I. M."/>
        </authorList>
    </citation>
    <scope>NUCLEOTIDE SEQUENCE [LARGE SCALE GENOMIC DNA]</scope>
    <source>
        <strain evidence="2 3">B856</strain>
    </source>
</reference>
<dbReference type="EMBL" id="CAACVS010000450">
    <property type="protein sequence ID" value="VEU42556.1"/>
    <property type="molecule type" value="Genomic_DNA"/>
</dbReference>
<dbReference type="OrthoDB" id="53012at2759"/>
<feature type="transmembrane region" description="Helical" evidence="1">
    <location>
        <begin position="20"/>
        <end position="38"/>
    </location>
</feature>
<organism evidence="2 3">
    <name type="scientific">Pseudo-nitzschia multistriata</name>
    <dbReference type="NCBI Taxonomy" id="183589"/>
    <lineage>
        <taxon>Eukaryota</taxon>
        <taxon>Sar</taxon>
        <taxon>Stramenopiles</taxon>
        <taxon>Ochrophyta</taxon>
        <taxon>Bacillariophyta</taxon>
        <taxon>Bacillariophyceae</taxon>
        <taxon>Bacillariophycidae</taxon>
        <taxon>Bacillariales</taxon>
        <taxon>Bacillariaceae</taxon>
        <taxon>Pseudo-nitzschia</taxon>
    </lineage>
</organism>
<proteinExistence type="predicted"/>
<sequence length="434" mass="49411">MLLQHRQPQVEGRSTATRFVVYFLTACSAGLLFNSWRLERFRIESLVRNAASKISSSRALPEENHNQDIVGGEVGGGNGSELYVPSLDYRIKGISQYSSKLSKEINFDAHVYCKEFENDLIWEWWQPSKENAKPEQIRHLRKEDKKHVEKTTKKRNTRKRLLIGVSGGYDKYSKLLERAVWSARVYAALWSGGSSKKNNSDIVRDTDVTVVTLQGTAFSPHGCKAPSAHSSINKIRLLFEAIDAGNQYDQMLLLDPDTMIYDMETDLTTLIGDKEDFVVAGPAILTEEGKKDKYMPWKITSGITLWNLEHPSTKAVALDWFRYAKNAIIRETYQSDQKYLLKALKNYYNTNSKGVVARSSDREGIVKSLMNHQFDDGIGGRFVKQFRVQKKAKNPHDKQVEARLARMEETAGLICEHYPDACDRVGKPPRYESS</sequence>